<proteinExistence type="inferred from homology"/>
<accession>A0AAV9XMA4</accession>
<dbReference type="Pfam" id="PF08245">
    <property type="entry name" value="Mur_ligase_M"/>
    <property type="match status" value="1"/>
</dbReference>
<dbReference type="NCBIfam" id="NF001126">
    <property type="entry name" value="PRK00139.1-4"/>
    <property type="match status" value="1"/>
</dbReference>
<dbReference type="Pfam" id="PF02875">
    <property type="entry name" value="Mur_ligase_C"/>
    <property type="match status" value="1"/>
</dbReference>
<dbReference type="Gene3D" id="3.40.1190.10">
    <property type="entry name" value="Mur-like, catalytic domain"/>
    <property type="match status" value="1"/>
</dbReference>
<evidence type="ECO:0008006" key="6">
    <source>
        <dbReference type="Google" id="ProtNLM"/>
    </source>
</evidence>
<dbReference type="Gene3D" id="3.90.190.20">
    <property type="entry name" value="Mur ligase, C-terminal domain"/>
    <property type="match status" value="1"/>
</dbReference>
<dbReference type="InterPro" id="IPR005761">
    <property type="entry name" value="UDP-N-AcMur-Glu-dNH2Pim_ligase"/>
</dbReference>
<comment type="similarity">
    <text evidence="1">Belongs to the MurCDEF family. MurE subfamily.</text>
</comment>
<feature type="domain" description="Mur ligase C-terminal" evidence="2">
    <location>
        <begin position="355"/>
        <end position="484"/>
    </location>
</feature>
<dbReference type="EMBL" id="JAVHJO010000002">
    <property type="protein sequence ID" value="KAK6543079.1"/>
    <property type="molecule type" value="Genomic_DNA"/>
</dbReference>
<reference evidence="4 5" key="1">
    <citation type="submission" date="2019-10" db="EMBL/GenBank/DDBJ databases">
        <authorList>
            <person name="Palmer J.M."/>
        </authorList>
    </citation>
    <scope>NUCLEOTIDE SEQUENCE [LARGE SCALE GENOMIC DNA]</scope>
    <source>
        <strain evidence="4 5">TWF694</strain>
    </source>
</reference>
<feature type="domain" description="Mur ligase central" evidence="3">
    <location>
        <begin position="121"/>
        <end position="331"/>
    </location>
</feature>
<dbReference type="GO" id="GO:0005737">
    <property type="term" value="C:cytoplasm"/>
    <property type="evidence" value="ECO:0007669"/>
    <property type="project" value="InterPro"/>
</dbReference>
<dbReference type="GO" id="GO:0005524">
    <property type="term" value="F:ATP binding"/>
    <property type="evidence" value="ECO:0007669"/>
    <property type="project" value="InterPro"/>
</dbReference>
<comment type="caution">
    <text evidence="4">The sequence shown here is derived from an EMBL/GenBank/DDBJ whole genome shotgun (WGS) entry which is preliminary data.</text>
</comment>
<evidence type="ECO:0000313" key="4">
    <source>
        <dbReference type="EMBL" id="KAK6543079.1"/>
    </source>
</evidence>
<evidence type="ECO:0000256" key="1">
    <source>
        <dbReference type="ARBA" id="ARBA00005898"/>
    </source>
</evidence>
<dbReference type="GO" id="GO:0051301">
    <property type="term" value="P:cell division"/>
    <property type="evidence" value="ECO:0007669"/>
    <property type="project" value="InterPro"/>
</dbReference>
<organism evidence="4 5">
    <name type="scientific">Orbilia ellipsospora</name>
    <dbReference type="NCBI Taxonomy" id="2528407"/>
    <lineage>
        <taxon>Eukaryota</taxon>
        <taxon>Fungi</taxon>
        <taxon>Dikarya</taxon>
        <taxon>Ascomycota</taxon>
        <taxon>Pezizomycotina</taxon>
        <taxon>Orbiliomycetes</taxon>
        <taxon>Orbiliales</taxon>
        <taxon>Orbiliaceae</taxon>
        <taxon>Orbilia</taxon>
    </lineage>
</organism>
<protein>
    <recommendedName>
        <fullName evidence="6">UDP-N-acetylmuramoyl-L-alanyl-D-glutamate--2,6-diaminopimelate ligase</fullName>
    </recommendedName>
</protein>
<dbReference type="InterPro" id="IPR004101">
    <property type="entry name" value="Mur_ligase_C"/>
</dbReference>
<dbReference type="HAMAP" id="MF_00208">
    <property type="entry name" value="MurE"/>
    <property type="match status" value="1"/>
</dbReference>
<dbReference type="InterPro" id="IPR036565">
    <property type="entry name" value="Mur-like_cat_sf"/>
</dbReference>
<dbReference type="SUPFAM" id="SSF53244">
    <property type="entry name" value="MurD-like peptide ligases, peptide-binding domain"/>
    <property type="match status" value="1"/>
</dbReference>
<dbReference type="AlphaFoldDB" id="A0AAV9XMA4"/>
<dbReference type="GO" id="GO:0016881">
    <property type="term" value="F:acid-amino acid ligase activity"/>
    <property type="evidence" value="ECO:0007669"/>
    <property type="project" value="InterPro"/>
</dbReference>
<dbReference type="SUPFAM" id="SSF63418">
    <property type="entry name" value="MurE/MurF N-terminal domain"/>
    <property type="match status" value="1"/>
</dbReference>
<keyword evidence="5" id="KW-1185">Reference proteome</keyword>
<name>A0AAV9XMA4_9PEZI</name>
<dbReference type="InterPro" id="IPR013221">
    <property type="entry name" value="Mur_ligase_cen"/>
</dbReference>
<dbReference type="SUPFAM" id="SSF53623">
    <property type="entry name" value="MurD-like peptide ligases, catalytic domain"/>
    <property type="match status" value="1"/>
</dbReference>
<dbReference type="GO" id="GO:0008360">
    <property type="term" value="P:regulation of cell shape"/>
    <property type="evidence" value="ECO:0007669"/>
    <property type="project" value="InterPro"/>
</dbReference>
<dbReference type="Proteomes" id="UP001365542">
    <property type="component" value="Unassembled WGS sequence"/>
</dbReference>
<evidence type="ECO:0000259" key="3">
    <source>
        <dbReference type="Pfam" id="PF08245"/>
    </source>
</evidence>
<dbReference type="PANTHER" id="PTHR23135:SF4">
    <property type="entry name" value="UDP-N-ACETYLMURAMOYL-L-ALANYL-D-GLUTAMATE--2,6-DIAMINOPIMELATE LIGASE MURE HOMOLOG, CHLOROPLASTIC"/>
    <property type="match status" value="1"/>
</dbReference>
<dbReference type="InterPro" id="IPR035911">
    <property type="entry name" value="MurE/MurF_N"/>
</dbReference>
<dbReference type="NCBIfam" id="TIGR01085">
    <property type="entry name" value="murE"/>
    <property type="match status" value="1"/>
</dbReference>
<evidence type="ECO:0000313" key="5">
    <source>
        <dbReference type="Proteomes" id="UP001365542"/>
    </source>
</evidence>
<dbReference type="InterPro" id="IPR036615">
    <property type="entry name" value="Mur_ligase_C_dom_sf"/>
</dbReference>
<dbReference type="Gene3D" id="3.40.1390.10">
    <property type="entry name" value="MurE/MurF, N-terminal domain"/>
    <property type="match status" value="1"/>
</dbReference>
<sequence>MAILKDLLISLPESRVIGDENTTIDQIYYDSRKVTPGSALVCVPNDQDFETDDAKRGTAKVMAAHGVQRGATVIVATEEDVFVNLPDSVTKVLVPDTRRALAFMAAEFYGNPSRKMILVGITGTNGKTTTAQLVAEVLRGGGLKSVGVIGTLGATTENTFFDTGCTTPRSLDTQRLLAEFLANGAEAVVIEVSSHGLELQRVVACAFDAAIYTNFSQDHLDFHKTMEAYWAAKLLFFTDIAEYSLHYKKNFAAVINLDDAYGRKLIEKTINGQKYSHLTYSIEYESQIKADNVRVTPSSLRFNVISHKGDTSFNVALTGSFNVYNSLAAICYGVLAKIPMPRIQQAMDGVKSPAGRMEFISEGQDFGVVVDYAHSPASLEHVLNALREFNKGPTKLICVFGCGGERDALKRPEMGAIAATLADVVVITNDNPRGEDPTKISEDIKAGTTSGKAKIVVEHDRRKAIEYAVSIAEKSDFILLAGKGHETYQIIKGEHTHFSDQEVAREVLRSRT</sequence>
<dbReference type="PANTHER" id="PTHR23135">
    <property type="entry name" value="MUR LIGASE FAMILY MEMBER"/>
    <property type="match status" value="1"/>
</dbReference>
<evidence type="ECO:0000259" key="2">
    <source>
        <dbReference type="Pfam" id="PF02875"/>
    </source>
</evidence>
<gene>
    <name evidence="4" type="ORF">TWF694_007002</name>
</gene>